<dbReference type="RefSeq" id="XP_019029931.1">
    <property type="nucleotide sequence ID" value="XM_019178212.1"/>
</dbReference>
<reference evidence="1 2" key="1">
    <citation type="submission" date="2016-06" db="EMBL/GenBank/DDBJ databases">
        <title>Evolution of pathogenesis and genome organization in the Tremellales.</title>
        <authorList>
            <person name="Cuomo C."/>
            <person name="Litvintseva A."/>
            <person name="Heitman J."/>
            <person name="Chen Y."/>
            <person name="Sun S."/>
            <person name="Springer D."/>
            <person name="Dromer F."/>
            <person name="Young S."/>
            <person name="Zeng Q."/>
            <person name="Chapman S."/>
            <person name="Gujja S."/>
            <person name="Saif S."/>
            <person name="Birren B."/>
        </authorList>
    </citation>
    <scope>NUCLEOTIDE SEQUENCE [LARGE SCALE GENOMIC DNA]</scope>
    <source>
        <strain evidence="1 2">CBS 7118</strain>
    </source>
</reference>
<dbReference type="EMBL" id="AWGH01000020">
    <property type="protein sequence ID" value="ODN90829.1"/>
    <property type="molecule type" value="Genomic_DNA"/>
</dbReference>
<dbReference type="OrthoDB" id="8062037at2759"/>
<organism evidence="1 2">
    <name type="scientific">Cryptococcus wingfieldii CBS 7118</name>
    <dbReference type="NCBI Taxonomy" id="1295528"/>
    <lineage>
        <taxon>Eukaryota</taxon>
        <taxon>Fungi</taxon>
        <taxon>Dikarya</taxon>
        <taxon>Basidiomycota</taxon>
        <taxon>Agaricomycotina</taxon>
        <taxon>Tremellomycetes</taxon>
        <taxon>Tremellales</taxon>
        <taxon>Cryptococcaceae</taxon>
        <taxon>Cryptococcus</taxon>
    </lineage>
</organism>
<evidence type="ECO:0000313" key="2">
    <source>
        <dbReference type="Proteomes" id="UP000094819"/>
    </source>
</evidence>
<keyword evidence="2" id="KW-1185">Reference proteome</keyword>
<gene>
    <name evidence="1" type="ORF">L198_06146</name>
</gene>
<evidence type="ECO:0000313" key="1">
    <source>
        <dbReference type="EMBL" id="ODN90829.1"/>
    </source>
</evidence>
<sequence length="104" mass="11557">MSDEERLQQEARQVLQTITAVLFREEGEFQGILDRFMDAAGPQGSVPANDTVIEGLKGLRSMISHCLRANSKSVLCAKTTSKWMMRLSEYLASILSMTIVSYLG</sequence>
<dbReference type="GeneID" id="30195358"/>
<dbReference type="Proteomes" id="UP000094819">
    <property type="component" value="Unassembled WGS sequence"/>
</dbReference>
<protein>
    <submittedName>
        <fullName evidence="1">Uncharacterized protein</fullName>
    </submittedName>
</protein>
<dbReference type="AlphaFoldDB" id="A0A1E3IQF8"/>
<name>A0A1E3IQF8_9TREE</name>
<accession>A0A1E3IQF8</accession>
<comment type="caution">
    <text evidence="1">The sequence shown here is derived from an EMBL/GenBank/DDBJ whole genome shotgun (WGS) entry which is preliminary data.</text>
</comment>
<proteinExistence type="predicted"/>